<dbReference type="SUPFAM" id="SSF57667">
    <property type="entry name" value="beta-beta-alpha zinc fingers"/>
    <property type="match status" value="4"/>
</dbReference>
<dbReference type="Proteomes" id="UP000030765">
    <property type="component" value="Unassembled WGS sequence"/>
</dbReference>
<accession>A0A084WT60</accession>
<dbReference type="InterPro" id="IPR039970">
    <property type="entry name" value="TF_Grauzone"/>
</dbReference>
<organism evidence="12">
    <name type="scientific">Anopheles sinensis</name>
    <name type="common">Mosquito</name>
    <dbReference type="NCBI Taxonomy" id="74873"/>
    <lineage>
        <taxon>Eukaryota</taxon>
        <taxon>Metazoa</taxon>
        <taxon>Ecdysozoa</taxon>
        <taxon>Arthropoda</taxon>
        <taxon>Hexapoda</taxon>
        <taxon>Insecta</taxon>
        <taxon>Pterygota</taxon>
        <taxon>Neoptera</taxon>
        <taxon>Endopterygota</taxon>
        <taxon>Diptera</taxon>
        <taxon>Nematocera</taxon>
        <taxon>Culicoidea</taxon>
        <taxon>Culicidae</taxon>
        <taxon>Anophelinae</taxon>
        <taxon>Anopheles</taxon>
    </lineage>
</organism>
<keyword evidence="6" id="KW-0539">Nucleus</keyword>
<evidence type="ECO:0000256" key="4">
    <source>
        <dbReference type="ARBA" id="ARBA00022771"/>
    </source>
</evidence>
<dbReference type="Pfam" id="PF00096">
    <property type="entry name" value="zf-C2H2"/>
    <property type="match status" value="3"/>
</dbReference>
<evidence type="ECO:0000256" key="9">
    <source>
        <dbReference type="SAM" id="MobiDB-lite"/>
    </source>
</evidence>
<feature type="compositionally biased region" description="Polar residues" evidence="9">
    <location>
        <begin position="169"/>
        <end position="180"/>
    </location>
</feature>
<evidence type="ECO:0000256" key="7">
    <source>
        <dbReference type="PROSITE-ProRule" id="PRU00042"/>
    </source>
</evidence>
<dbReference type="VEuPathDB" id="VectorBase:ASIS019755"/>
<keyword evidence="5 8" id="KW-0862">Zinc</keyword>
<feature type="domain" description="C2H2-type" evidence="10">
    <location>
        <begin position="456"/>
        <end position="484"/>
    </location>
</feature>
<feature type="domain" description="C2H2-type" evidence="10">
    <location>
        <begin position="310"/>
        <end position="338"/>
    </location>
</feature>
<evidence type="ECO:0000256" key="5">
    <source>
        <dbReference type="ARBA" id="ARBA00022833"/>
    </source>
</evidence>
<dbReference type="SMART" id="SM00355">
    <property type="entry name" value="ZnF_C2H2"/>
    <property type="match status" value="10"/>
</dbReference>
<dbReference type="GO" id="GO:0003700">
    <property type="term" value="F:DNA-binding transcription factor activity"/>
    <property type="evidence" value="ECO:0007669"/>
    <property type="project" value="InterPro"/>
</dbReference>
<feature type="domain" description="C2H2-type" evidence="10">
    <location>
        <begin position="339"/>
        <end position="366"/>
    </location>
</feature>
<dbReference type="PANTHER" id="PTHR23225:SF2">
    <property type="entry name" value="AT09679P-RELATED"/>
    <property type="match status" value="1"/>
</dbReference>
<evidence type="ECO:0000259" key="11">
    <source>
        <dbReference type="PROSITE" id="PS51915"/>
    </source>
</evidence>
<feature type="binding site" evidence="8">
    <location>
        <position position="7"/>
    </location>
    <ligand>
        <name>Zn(2+)</name>
        <dbReference type="ChEBI" id="CHEBI:29105"/>
    </ligand>
</feature>
<reference evidence="13" key="2">
    <citation type="submission" date="2020-05" db="UniProtKB">
        <authorList>
            <consortium name="EnsemblMetazoa"/>
        </authorList>
    </citation>
    <scope>IDENTIFICATION</scope>
</reference>
<dbReference type="InterPro" id="IPR036236">
    <property type="entry name" value="Znf_C2H2_sf"/>
</dbReference>
<evidence type="ECO:0000256" key="2">
    <source>
        <dbReference type="ARBA" id="ARBA00022723"/>
    </source>
</evidence>
<evidence type="ECO:0000313" key="14">
    <source>
        <dbReference type="Proteomes" id="UP000030765"/>
    </source>
</evidence>
<dbReference type="GO" id="GO:0008270">
    <property type="term" value="F:zinc ion binding"/>
    <property type="evidence" value="ECO:0007669"/>
    <property type="project" value="UniProtKB-UniRule"/>
</dbReference>
<dbReference type="GO" id="GO:0005634">
    <property type="term" value="C:nucleus"/>
    <property type="evidence" value="ECO:0007669"/>
    <property type="project" value="UniProtKB-SubCell"/>
</dbReference>
<evidence type="ECO:0000313" key="13">
    <source>
        <dbReference type="EnsemblMetazoa" id="ASIC021981-PA"/>
    </source>
</evidence>
<reference evidence="12 14" key="1">
    <citation type="journal article" date="2014" name="BMC Genomics">
        <title>Genome sequence of Anopheles sinensis provides insight into genetics basis of mosquito competence for malaria parasites.</title>
        <authorList>
            <person name="Zhou D."/>
            <person name="Zhang D."/>
            <person name="Ding G."/>
            <person name="Shi L."/>
            <person name="Hou Q."/>
            <person name="Ye Y."/>
            <person name="Xu Y."/>
            <person name="Zhou H."/>
            <person name="Xiong C."/>
            <person name="Li S."/>
            <person name="Yu J."/>
            <person name="Hong S."/>
            <person name="Yu X."/>
            <person name="Zou P."/>
            <person name="Chen C."/>
            <person name="Chang X."/>
            <person name="Wang W."/>
            <person name="Lv Y."/>
            <person name="Sun Y."/>
            <person name="Ma L."/>
            <person name="Shen B."/>
            <person name="Zhu C."/>
        </authorList>
    </citation>
    <scope>NUCLEOTIDE SEQUENCE [LARGE SCALE GENOMIC DNA]</scope>
</reference>
<feature type="domain" description="C2H2-type" evidence="10">
    <location>
        <begin position="254"/>
        <end position="282"/>
    </location>
</feature>
<dbReference type="OMA" id="CKMCDYV"/>
<dbReference type="AlphaFoldDB" id="A0A084WT60"/>
<dbReference type="Pfam" id="PF12874">
    <property type="entry name" value="zf-met"/>
    <property type="match status" value="1"/>
</dbReference>
<feature type="compositionally biased region" description="Acidic residues" evidence="9">
    <location>
        <begin position="139"/>
        <end position="156"/>
    </location>
</feature>
<dbReference type="InterPro" id="IPR013087">
    <property type="entry name" value="Znf_C2H2_type"/>
</dbReference>
<gene>
    <name evidence="12" type="ORF">ZHAS_00021981</name>
</gene>
<feature type="domain" description="C2H2-type" evidence="10">
    <location>
        <begin position="285"/>
        <end position="307"/>
    </location>
</feature>
<feature type="binding site" evidence="8">
    <location>
        <position position="45"/>
    </location>
    <ligand>
        <name>Zn(2+)</name>
        <dbReference type="ChEBI" id="CHEBI:29105"/>
    </ligand>
</feature>
<name>A0A084WT60_ANOSI</name>
<dbReference type="OrthoDB" id="10039931at2759"/>
<dbReference type="EnsemblMetazoa" id="ASIC021981-RA">
    <property type="protein sequence ID" value="ASIC021981-PA"/>
    <property type="gene ID" value="ASIC021981"/>
</dbReference>
<dbReference type="SMART" id="SM00868">
    <property type="entry name" value="zf-AD"/>
    <property type="match status" value="1"/>
</dbReference>
<dbReference type="Gene3D" id="3.30.160.60">
    <property type="entry name" value="Classic Zinc Finger"/>
    <property type="match status" value="5"/>
</dbReference>
<protein>
    <submittedName>
        <fullName evidence="12">AGAP004575-PA-like protein</fullName>
    </submittedName>
</protein>
<dbReference type="STRING" id="74873.A0A084WT60"/>
<dbReference type="PROSITE" id="PS50157">
    <property type="entry name" value="ZINC_FINGER_C2H2_2"/>
    <property type="match status" value="7"/>
</dbReference>
<evidence type="ECO:0000313" key="12">
    <source>
        <dbReference type="EMBL" id="KFB53404.1"/>
    </source>
</evidence>
<keyword evidence="4 7" id="KW-0863">Zinc-finger</keyword>
<feature type="region of interest" description="Disordered" evidence="9">
    <location>
        <begin position="139"/>
        <end position="186"/>
    </location>
</feature>
<evidence type="ECO:0000259" key="10">
    <source>
        <dbReference type="PROSITE" id="PS50157"/>
    </source>
</evidence>
<feature type="domain" description="C2H2-type" evidence="10">
    <location>
        <begin position="428"/>
        <end position="455"/>
    </location>
</feature>
<sequence>MNRCRLCLENPGGEAMIQERLLNNMLEKVFQIQFTADASFPEKVCDSCVLKVQEFYLYQQQVHRSQQQLLEERQRNCYDPNNIKEEIVVKVENIEDVGDEILDECASTEVSEAEPPPNTSECSIGQIESINVNDFELENEEDQVSDESQGEEDDTNIDIKSSKAKQKSKTPGQTTSGELSKSSEKRIEEDSRIKEFFSMACDVCSIELPTFYQLQLHSRKVHNLRGFISCCNKKFYRKYKLLDHITFHTTPDAYRCELCKKNYSSRYTLQQHNEMRHAEPNPKPFKCDKCNKAYEKKYQLKAHVLRHMQLPCHLCGRIVSSAQALRTHVNHMHGKDEKLICDTCGETFRTKVALERHIRKHLGQDVVVKCQCPQCGIWVTGARGLKSHTRNVHPDKNEVFECEICHQRCKNASTLYQHRKGVHAEDQYECEFCGRRFKRKIYLKEHRASHTGQSLYSCDVCGLKTNSNANMYSHKKNKHPDEWREAQLKKQLAAAEAAERSLAASGV</sequence>
<dbReference type="PROSITE" id="PS00028">
    <property type="entry name" value="ZINC_FINGER_C2H2_1"/>
    <property type="match status" value="8"/>
</dbReference>
<dbReference type="EMBL" id="KE525420">
    <property type="protein sequence ID" value="KFB53404.1"/>
    <property type="molecule type" value="Genomic_DNA"/>
</dbReference>
<evidence type="ECO:0000256" key="6">
    <source>
        <dbReference type="ARBA" id="ARBA00023242"/>
    </source>
</evidence>
<evidence type="ECO:0000256" key="3">
    <source>
        <dbReference type="ARBA" id="ARBA00022737"/>
    </source>
</evidence>
<dbReference type="SUPFAM" id="SSF57716">
    <property type="entry name" value="Glucocorticoid receptor-like (DNA-binding domain)"/>
    <property type="match status" value="1"/>
</dbReference>
<dbReference type="Pfam" id="PF07776">
    <property type="entry name" value="zf-AD"/>
    <property type="match status" value="1"/>
</dbReference>
<keyword evidence="3" id="KW-0677">Repeat</keyword>
<dbReference type="InterPro" id="IPR012934">
    <property type="entry name" value="Znf_AD"/>
</dbReference>
<proteinExistence type="predicted"/>
<dbReference type="PANTHER" id="PTHR23225">
    <property type="entry name" value="ZINC FINGER PROTEIN"/>
    <property type="match status" value="1"/>
</dbReference>
<dbReference type="Gene3D" id="3.40.1800.20">
    <property type="match status" value="1"/>
</dbReference>
<keyword evidence="14" id="KW-1185">Reference proteome</keyword>
<dbReference type="VEuPathDB" id="VectorBase:ASIC021981"/>
<dbReference type="EMBL" id="ATLV01026859">
    <property type="status" value="NOT_ANNOTATED_CDS"/>
    <property type="molecule type" value="Genomic_DNA"/>
</dbReference>
<dbReference type="FunFam" id="3.30.160.60:FF:000145">
    <property type="entry name" value="Zinc finger protein 574"/>
    <property type="match status" value="1"/>
</dbReference>
<evidence type="ECO:0000256" key="1">
    <source>
        <dbReference type="ARBA" id="ARBA00004123"/>
    </source>
</evidence>
<feature type="binding site" evidence="8">
    <location>
        <position position="48"/>
    </location>
    <ligand>
        <name>Zn(2+)</name>
        <dbReference type="ChEBI" id="CHEBI:29105"/>
    </ligand>
</feature>
<feature type="binding site" evidence="8">
    <location>
        <position position="4"/>
    </location>
    <ligand>
        <name>Zn(2+)</name>
        <dbReference type="ChEBI" id="CHEBI:29105"/>
    </ligand>
</feature>
<comment type="subcellular location">
    <subcellularLocation>
        <location evidence="1">Nucleus</location>
    </subcellularLocation>
</comment>
<dbReference type="PROSITE" id="PS51915">
    <property type="entry name" value="ZAD"/>
    <property type="match status" value="1"/>
</dbReference>
<evidence type="ECO:0000256" key="8">
    <source>
        <dbReference type="PROSITE-ProRule" id="PRU01263"/>
    </source>
</evidence>
<feature type="domain" description="C2H2-type" evidence="10">
    <location>
        <begin position="400"/>
        <end position="428"/>
    </location>
</feature>
<keyword evidence="2 8" id="KW-0479">Metal-binding</keyword>
<feature type="domain" description="ZAD" evidence="11">
    <location>
        <begin position="2"/>
        <end position="72"/>
    </location>
</feature>